<keyword evidence="7" id="KW-1133">Transmembrane helix</keyword>
<evidence type="ECO:0000256" key="7">
    <source>
        <dbReference type="ARBA" id="ARBA00022989"/>
    </source>
</evidence>
<comment type="similarity">
    <text evidence="2 12">Belongs to the MICOS complex subunit Mic60 family.</text>
</comment>
<dbReference type="AlphaFoldDB" id="A0A1G4MKR5"/>
<evidence type="ECO:0000256" key="3">
    <source>
        <dbReference type="ARBA" id="ARBA00018116"/>
    </source>
</evidence>
<dbReference type="OrthoDB" id="10261039at2759"/>
<dbReference type="PANTHER" id="PTHR15415">
    <property type="entry name" value="MITOFILIN"/>
    <property type="match status" value="1"/>
</dbReference>
<keyword evidence="10" id="KW-0472">Membrane</keyword>
<keyword evidence="5 12" id="KW-0999">Mitochondrion inner membrane</keyword>
<evidence type="ECO:0000256" key="8">
    <source>
        <dbReference type="ARBA" id="ARBA00023054"/>
    </source>
</evidence>
<evidence type="ECO:0000313" key="14">
    <source>
        <dbReference type="Proteomes" id="UP000190831"/>
    </source>
</evidence>
<evidence type="ECO:0000256" key="4">
    <source>
        <dbReference type="ARBA" id="ARBA00022692"/>
    </source>
</evidence>
<accession>A0A1G4MKR5</accession>
<dbReference type="GO" id="GO:0061617">
    <property type="term" value="C:MICOS complex"/>
    <property type="evidence" value="ECO:0007669"/>
    <property type="project" value="TreeGrafter"/>
</dbReference>
<dbReference type="GO" id="GO:0042407">
    <property type="term" value="P:cristae formation"/>
    <property type="evidence" value="ECO:0007669"/>
    <property type="project" value="TreeGrafter"/>
</dbReference>
<organism evidence="13 14">
    <name type="scientific">Lachancea fermentati</name>
    <name type="common">Zygosaccharomyces fermentati</name>
    <dbReference type="NCBI Taxonomy" id="4955"/>
    <lineage>
        <taxon>Eukaryota</taxon>
        <taxon>Fungi</taxon>
        <taxon>Dikarya</taxon>
        <taxon>Ascomycota</taxon>
        <taxon>Saccharomycotina</taxon>
        <taxon>Saccharomycetes</taxon>
        <taxon>Saccharomycetales</taxon>
        <taxon>Saccharomycetaceae</taxon>
        <taxon>Lachancea</taxon>
    </lineage>
</organism>
<dbReference type="OMA" id="DYATDAY"/>
<dbReference type="Proteomes" id="UP000190831">
    <property type="component" value="Chromosome H"/>
</dbReference>
<keyword evidence="14" id="KW-1185">Reference proteome</keyword>
<keyword evidence="9 12" id="KW-0496">Mitochondrion</keyword>
<evidence type="ECO:0000256" key="12">
    <source>
        <dbReference type="RuleBase" id="RU363000"/>
    </source>
</evidence>
<comment type="function">
    <text evidence="11">Component of the MICOS complex, a large protein complex of the mitochondrial inner membrane that plays crucial roles in the maintenance of crista junctions, inner membrane architecture, and formation of contact sites to the outer membrane. Plays a role in keeping cristae membranes connected to the inner boundary membrane. Also promotes protein import via the mitochondrial intermembrane space assembly (MIA) pathway.</text>
</comment>
<dbReference type="EMBL" id="LT598491">
    <property type="protein sequence ID" value="SCW04422.1"/>
    <property type="molecule type" value="Genomic_DNA"/>
</dbReference>
<proteinExistence type="inferred from homology"/>
<evidence type="ECO:0000256" key="6">
    <source>
        <dbReference type="ARBA" id="ARBA00022946"/>
    </source>
</evidence>
<dbReference type="PANTHER" id="PTHR15415:SF7">
    <property type="entry name" value="MICOS COMPLEX SUBUNIT MIC60"/>
    <property type="match status" value="1"/>
</dbReference>
<evidence type="ECO:0000313" key="13">
    <source>
        <dbReference type="EMBL" id="SCW04422.1"/>
    </source>
</evidence>
<comment type="subunit">
    <text evidence="12">Component of the mitochondrial contact site and cristae organizing system (MICOS) complex.</text>
</comment>
<gene>
    <name evidence="13" type="ORF">LAFE_0H13168G</name>
</gene>
<evidence type="ECO:0000256" key="2">
    <source>
        <dbReference type="ARBA" id="ARBA00010877"/>
    </source>
</evidence>
<protein>
    <recommendedName>
        <fullName evidence="3 12">MICOS complex subunit MIC60</fullName>
    </recommendedName>
    <alternativeName>
        <fullName evidence="12">Mitofilin</fullName>
    </alternativeName>
</protein>
<evidence type="ECO:0000256" key="10">
    <source>
        <dbReference type="ARBA" id="ARBA00023136"/>
    </source>
</evidence>
<dbReference type="Pfam" id="PF09731">
    <property type="entry name" value="Mitofilin"/>
    <property type="match status" value="1"/>
</dbReference>
<dbReference type="STRING" id="4955.A0A1G4MKR5"/>
<reference evidence="13 14" key="1">
    <citation type="submission" date="2016-03" db="EMBL/GenBank/DDBJ databases">
        <authorList>
            <person name="Devillers H."/>
        </authorList>
    </citation>
    <scope>NUCLEOTIDE SEQUENCE [LARGE SCALE GENOMIC DNA]</scope>
    <source>
        <strain evidence="13">CBS 6772</strain>
    </source>
</reference>
<evidence type="ECO:0000256" key="11">
    <source>
        <dbReference type="ARBA" id="ARBA00025571"/>
    </source>
</evidence>
<name>A0A1G4MKR5_LACFM</name>
<dbReference type="InterPro" id="IPR019133">
    <property type="entry name" value="MIC60"/>
</dbReference>
<evidence type="ECO:0000256" key="1">
    <source>
        <dbReference type="ARBA" id="ARBA00004434"/>
    </source>
</evidence>
<keyword evidence="8" id="KW-0175">Coiled coil</keyword>
<evidence type="ECO:0000256" key="5">
    <source>
        <dbReference type="ARBA" id="ARBA00022792"/>
    </source>
</evidence>
<keyword evidence="4 12" id="KW-0812">Transmembrane</keyword>
<evidence type="ECO:0000256" key="9">
    <source>
        <dbReference type="ARBA" id="ARBA00023128"/>
    </source>
</evidence>
<comment type="subcellular location">
    <subcellularLocation>
        <location evidence="1 12">Mitochondrion inner membrane</location>
        <topology evidence="1 12">Single-pass membrane protein</topology>
    </subcellularLocation>
</comment>
<keyword evidence="6" id="KW-0809">Transit peptide</keyword>
<sequence>MLRSRTVFNAAKRGLATFAGEPAAAPHPVRNFLVKFAAATSLFYVGGVALSVYNDQFEELFTDNVPLAEPLVDFYQSYRDGTLQTSKISLEELKLKFGELSNKVEQIPNAGATSMLAQTDPAASPKTKAAQVLEDSLVMLRLPQVPPVATLDTASAAAPSAANHLVDSVNEIVASVNAQSLLLPEDSYNAVTLAWGKLTAALQQLTADFDHDVAQQVARRYGEASVELEHAYDARLKAAEVEITQRFLDEFANFKAQLEKHSSEELACALQANEQALLAKQSNEVALLSIKQVEEFNKILSEKLDQERQGRLAKLEELNTSVANLTQVVDKVDVFVKKNEVLTRLTLLTTEIRDRLQSGDLTSVQLDDQLSELKTLSDILPGKPHKCCTKTPHLLDVLVAELDQLAAQQQILSNEQLYNRWSLLQDDLKTASLLPPNSGILGHLSAKFFSLFLFNKSGSSVENDMDSVIARVSENLRLANLENAVEEVVNLKGWPRVLCDEWVHEARKKLEVETLVDALDCEVRTL</sequence>